<feature type="binding site" evidence="15">
    <location>
        <position position="441"/>
    </location>
    <ligand>
        <name>Mg(2+)</name>
        <dbReference type="ChEBI" id="CHEBI:18420"/>
    </ligand>
</feature>
<evidence type="ECO:0000256" key="3">
    <source>
        <dbReference type="ARBA" id="ARBA00022605"/>
    </source>
</evidence>
<dbReference type="NCBIfam" id="NF002068">
    <property type="entry name" value="PRK00911.1"/>
    <property type="match status" value="1"/>
</dbReference>
<evidence type="ECO:0000256" key="6">
    <source>
        <dbReference type="ARBA" id="ARBA00022842"/>
    </source>
</evidence>
<feature type="binding site" evidence="15">
    <location>
        <position position="79"/>
    </location>
    <ligand>
        <name>Mg(2+)</name>
        <dbReference type="ChEBI" id="CHEBI:18420"/>
    </ligand>
</feature>
<evidence type="ECO:0000256" key="14">
    <source>
        <dbReference type="ARBA" id="ARBA00029490"/>
    </source>
</evidence>
<dbReference type="InterPro" id="IPR042096">
    <property type="entry name" value="Dihydro-acid_dehy_C"/>
</dbReference>
<keyword evidence="4 15" id="KW-0001">2Fe-2S</keyword>
<evidence type="ECO:0000313" key="19">
    <source>
        <dbReference type="Proteomes" id="UP000591948"/>
    </source>
</evidence>
<dbReference type="SUPFAM" id="SSF143975">
    <property type="entry name" value="IlvD/EDD N-terminal domain-like"/>
    <property type="match status" value="1"/>
</dbReference>
<dbReference type="GO" id="GO:0000287">
    <property type="term" value="F:magnesium ion binding"/>
    <property type="evidence" value="ECO:0007669"/>
    <property type="project" value="UniProtKB-UniRule"/>
</dbReference>
<dbReference type="InterPro" id="IPR000581">
    <property type="entry name" value="ILV_EDD_N"/>
</dbReference>
<evidence type="ECO:0000256" key="9">
    <source>
        <dbReference type="ARBA" id="ARBA00023239"/>
    </source>
</evidence>
<comment type="pathway">
    <text evidence="13 15">Amino-acid biosynthesis; L-isoleucine biosynthesis; L-isoleucine from 2-oxobutanoate: step 3/4.</text>
</comment>
<dbReference type="GO" id="GO:0009099">
    <property type="term" value="P:L-valine biosynthetic process"/>
    <property type="evidence" value="ECO:0007669"/>
    <property type="project" value="UniProtKB-UniRule"/>
</dbReference>
<feature type="domain" description="Dihydroxy-acid/6-phosphogluconate dehydratase C-terminal" evidence="17">
    <location>
        <begin position="357"/>
        <end position="547"/>
    </location>
</feature>
<comment type="cofactor">
    <cofactor evidence="1 15">
        <name>Mg(2+)</name>
        <dbReference type="ChEBI" id="CHEBI:18420"/>
    </cofactor>
</comment>
<dbReference type="Gene3D" id="3.50.30.80">
    <property type="entry name" value="IlvD/EDD C-terminal domain-like"/>
    <property type="match status" value="1"/>
</dbReference>
<evidence type="ECO:0000256" key="10">
    <source>
        <dbReference type="ARBA" id="ARBA00023304"/>
    </source>
</evidence>
<comment type="caution">
    <text evidence="18">The sequence shown here is derived from an EMBL/GenBank/DDBJ whole genome shotgun (WGS) entry which is preliminary data.</text>
</comment>
<dbReference type="Pfam" id="PF00920">
    <property type="entry name" value="ILVD_EDD_N"/>
    <property type="match status" value="1"/>
</dbReference>
<evidence type="ECO:0000313" key="18">
    <source>
        <dbReference type="EMBL" id="GFP27008.1"/>
    </source>
</evidence>
<accession>A0A6V8P3G3</accession>
<comment type="function">
    <text evidence="15">Functions in the biosynthesis of branched-chain amino acids. Catalyzes the dehydration of (2R,3R)-2,3-dihydroxy-3-methylpentanoate (2,3-dihydroxy-3-methylvalerate) into 2-oxo-3-methylpentanoate (2-oxo-3-methylvalerate) and of (2R)-2,3-dihydroxy-3-methylbutanoate (2,3-dihydroxyisovalerate) into 2-oxo-3-methylbutanoate (2-oxoisovalerate), the penultimate precursor to L-isoleucine and L-valine, respectively.</text>
</comment>
<comment type="subunit">
    <text evidence="15">Homodimer.</text>
</comment>
<keyword evidence="5 15" id="KW-0479">Metal-binding</keyword>
<protein>
    <recommendedName>
        <fullName evidence="14 15">Dihydroxy-acid dehydratase</fullName>
        <shortName evidence="15">DAD</shortName>
        <ecNumber evidence="14 15">4.2.1.9</ecNumber>
    </recommendedName>
</protein>
<keyword evidence="8 15" id="KW-0411">Iron-sulfur</keyword>
<feature type="active site" description="Proton acceptor" evidence="15">
    <location>
        <position position="467"/>
    </location>
</feature>
<dbReference type="PANTHER" id="PTHR43661">
    <property type="entry name" value="D-XYLONATE DEHYDRATASE"/>
    <property type="match status" value="1"/>
</dbReference>
<dbReference type="PANTHER" id="PTHR43661:SF3">
    <property type="entry name" value="D-XYLONATE DEHYDRATASE YAGF-RELATED"/>
    <property type="match status" value="1"/>
</dbReference>
<dbReference type="SUPFAM" id="SSF52016">
    <property type="entry name" value="LeuD/IlvD-like"/>
    <property type="match status" value="1"/>
</dbReference>
<keyword evidence="3 15" id="KW-0028">Amino-acid biosynthesis</keyword>
<sequence length="551" mass="59307">MQRSDLIKKGLERAPHRALLKACGVTDKDFEKPFIAVVNSWTEIVPGHIHLRELAQVVKEGIKEANGLPFEFHTIAVCDGLAMGHRGMKYSLPSRDVIANSIEIMIEAHCFDGMVLIPACDEIVPGHLMAAGRLNIPTVALTGGPMRPGSFKGKSVDIIDVFEAIGEVSRGKMKEDELKELEDCACPGAGTCAGMFSANTLACGVEALGLSLPGCATCHALDPRKKEIAKQTGRQIVELVVRGITARRIMTYQAFQNWIRVSLAVAGSTNDVLEVMAVARECEIEIPLNLFDKLSRTTPHICDMRPGGSYTLEDLDRAGGVEAIMKRLEPLLDLNCLTVTGKAVGDNIAKAKVLDEEVIRPLHNPVHPTGGLAILYGNLAPEGAVVKQTAVVEGMLKFKGPARVFECEEDALRAILGGRINKGDVVVIRYEGPKGGPGMREMLAPTAAICGLGLSESVALITDGRFSGGTRGPCIGHLSPEASGGGLIALVEEGDSIFINIPERTITLEVEETELNRRHQAWKPPQRKNTGYLRQYEWNTSNSNKGASISG</sequence>
<feature type="domain" description="Dihydroxy-acid/6-phosphogluconate dehydratase N-terminal" evidence="16">
    <location>
        <begin position="32"/>
        <end position="347"/>
    </location>
</feature>
<dbReference type="GO" id="GO:0005829">
    <property type="term" value="C:cytosol"/>
    <property type="evidence" value="ECO:0007669"/>
    <property type="project" value="TreeGrafter"/>
</dbReference>
<evidence type="ECO:0000256" key="12">
    <source>
        <dbReference type="ARBA" id="ARBA00029436"/>
    </source>
</evidence>
<evidence type="ECO:0000256" key="1">
    <source>
        <dbReference type="ARBA" id="ARBA00001946"/>
    </source>
</evidence>
<dbReference type="NCBIfam" id="TIGR00110">
    <property type="entry name" value="ilvD"/>
    <property type="match status" value="1"/>
</dbReference>
<dbReference type="HAMAP" id="MF_00012">
    <property type="entry name" value="IlvD"/>
    <property type="match status" value="1"/>
</dbReference>
<evidence type="ECO:0000256" key="11">
    <source>
        <dbReference type="ARBA" id="ARBA00029304"/>
    </source>
</evidence>
<keyword evidence="7 15" id="KW-0408">Iron</keyword>
<evidence type="ECO:0000256" key="13">
    <source>
        <dbReference type="ARBA" id="ARBA00029437"/>
    </source>
</evidence>
<comment type="caution">
    <text evidence="15">Lacks conserved residue(s) required for the propagation of feature annotation.</text>
</comment>
<dbReference type="PROSITE" id="PS00887">
    <property type="entry name" value="ILVD_EDD_2"/>
    <property type="match status" value="1"/>
</dbReference>
<keyword evidence="19" id="KW-1185">Reference proteome</keyword>
<dbReference type="UniPathway" id="UPA00049">
    <property type="reaction ID" value="UER00061"/>
</dbReference>
<proteinExistence type="inferred from homology"/>
<dbReference type="InterPro" id="IPR056740">
    <property type="entry name" value="ILV_EDD_C"/>
</dbReference>
<dbReference type="UniPathway" id="UPA00047">
    <property type="reaction ID" value="UER00057"/>
</dbReference>
<dbReference type="RefSeq" id="WP_176233099.1">
    <property type="nucleotide sequence ID" value="NZ_BLRY01000012.1"/>
</dbReference>
<dbReference type="Pfam" id="PF24877">
    <property type="entry name" value="ILV_EDD_C"/>
    <property type="match status" value="1"/>
</dbReference>
<dbReference type="FunFam" id="3.50.30.80:FF:000001">
    <property type="entry name" value="Dihydroxy-acid dehydratase"/>
    <property type="match status" value="1"/>
</dbReference>
<feature type="binding site" evidence="15">
    <location>
        <position position="121"/>
    </location>
    <ligand>
        <name>Mg(2+)</name>
        <dbReference type="ChEBI" id="CHEBI:18420"/>
    </ligand>
</feature>
<comment type="catalytic activity">
    <reaction evidence="11">
        <text>(2R)-2,3-dihydroxy-3-methylbutanoate = 3-methyl-2-oxobutanoate + H2O</text>
        <dbReference type="Rhea" id="RHEA:24809"/>
        <dbReference type="ChEBI" id="CHEBI:11851"/>
        <dbReference type="ChEBI" id="CHEBI:15377"/>
        <dbReference type="ChEBI" id="CHEBI:49072"/>
        <dbReference type="EC" id="4.2.1.9"/>
    </reaction>
    <physiologicalReaction direction="left-to-right" evidence="11">
        <dbReference type="Rhea" id="RHEA:24810"/>
    </physiologicalReaction>
</comment>
<evidence type="ECO:0000259" key="17">
    <source>
        <dbReference type="Pfam" id="PF24877"/>
    </source>
</evidence>
<keyword evidence="6 15" id="KW-0460">Magnesium</keyword>
<comment type="similarity">
    <text evidence="2 15">Belongs to the IlvD/Edd family.</text>
</comment>
<evidence type="ECO:0000256" key="7">
    <source>
        <dbReference type="ARBA" id="ARBA00023004"/>
    </source>
</evidence>
<dbReference type="GO" id="GO:0051537">
    <property type="term" value="F:2 iron, 2 sulfur cluster binding"/>
    <property type="evidence" value="ECO:0007669"/>
    <property type="project" value="UniProtKB-UniRule"/>
</dbReference>
<comment type="catalytic activity">
    <reaction evidence="15">
        <text>(2R,3R)-2,3-dihydroxy-3-methylpentanoate = (S)-3-methyl-2-oxopentanoate + H2O</text>
        <dbReference type="Rhea" id="RHEA:27694"/>
        <dbReference type="ChEBI" id="CHEBI:15377"/>
        <dbReference type="ChEBI" id="CHEBI:35146"/>
        <dbReference type="ChEBI" id="CHEBI:49258"/>
        <dbReference type="EC" id="4.2.1.9"/>
    </reaction>
</comment>
<keyword evidence="9 15" id="KW-0456">Lyase</keyword>
<evidence type="ECO:0000256" key="5">
    <source>
        <dbReference type="ARBA" id="ARBA00022723"/>
    </source>
</evidence>
<evidence type="ECO:0000256" key="8">
    <source>
        <dbReference type="ARBA" id="ARBA00023014"/>
    </source>
</evidence>
<reference evidence="18 19" key="1">
    <citation type="journal article" date="2020" name="Front. Microbiol.">
        <title>Single-cell genomics of novel Actinobacteria with the Wood-Ljungdahl pathway discovered in a serpentinizing system.</title>
        <authorList>
            <person name="Merino N."/>
            <person name="Kawai M."/>
            <person name="Boyd E.S."/>
            <person name="Colman D.R."/>
            <person name="McGlynn S.E."/>
            <person name="Nealson K.H."/>
            <person name="Kurokawa K."/>
            <person name="Hongoh Y."/>
        </authorList>
    </citation>
    <scope>NUCLEOTIDE SEQUENCE [LARGE SCALE GENOMIC DNA]</scope>
    <source>
        <strain evidence="18 19">S33</strain>
    </source>
</reference>
<dbReference type="EMBL" id="BLRY01000012">
    <property type="protein sequence ID" value="GFP27008.1"/>
    <property type="molecule type" value="Genomic_DNA"/>
</dbReference>
<name>A0A6V8P3G3_9ACTN</name>
<evidence type="ECO:0000256" key="2">
    <source>
        <dbReference type="ARBA" id="ARBA00006486"/>
    </source>
</evidence>
<dbReference type="InterPro" id="IPR020558">
    <property type="entry name" value="DiOHA_6PGluconate_deHydtase_CS"/>
</dbReference>
<organism evidence="18 19">
    <name type="scientific">Candidatus Hakubella thermalkaliphila</name>
    <dbReference type="NCBI Taxonomy" id="2754717"/>
    <lineage>
        <taxon>Bacteria</taxon>
        <taxon>Bacillati</taxon>
        <taxon>Actinomycetota</taxon>
        <taxon>Actinomycetota incertae sedis</taxon>
        <taxon>Candidatus Hakubellales</taxon>
        <taxon>Candidatus Hakubellaceae</taxon>
        <taxon>Candidatus Hakubella</taxon>
    </lineage>
</organism>
<dbReference type="GO" id="GO:0009097">
    <property type="term" value="P:isoleucine biosynthetic process"/>
    <property type="evidence" value="ECO:0007669"/>
    <property type="project" value="UniProtKB-UniRule"/>
</dbReference>
<dbReference type="InterPro" id="IPR037237">
    <property type="entry name" value="IlvD/EDD_N"/>
</dbReference>
<dbReference type="Proteomes" id="UP000591948">
    <property type="component" value="Unassembled WGS sequence"/>
</dbReference>
<dbReference type="InterPro" id="IPR004404">
    <property type="entry name" value="DihydroxyA_deHydtase"/>
</dbReference>
<comment type="cofactor">
    <cofactor evidence="15">
        <name>[2Fe-2S] cluster</name>
        <dbReference type="ChEBI" id="CHEBI:190135"/>
    </cofactor>
    <text evidence="15">Binds 1 [2Fe-2S] cluster per subunit. This cluster acts as a Lewis acid cofactor.</text>
</comment>
<dbReference type="EC" id="4.2.1.9" evidence="14 15"/>
<evidence type="ECO:0000256" key="15">
    <source>
        <dbReference type="HAMAP-Rule" id="MF_00012"/>
    </source>
</evidence>
<dbReference type="AlphaFoldDB" id="A0A6V8P3G3"/>
<keyword evidence="10 15" id="KW-0100">Branched-chain amino acid biosynthesis</keyword>
<evidence type="ECO:0000256" key="4">
    <source>
        <dbReference type="ARBA" id="ARBA00022714"/>
    </source>
</evidence>
<gene>
    <name evidence="15" type="primary">ilvD</name>
    <name evidence="18" type="ORF">HKBW3S33_00421</name>
</gene>
<comment type="pathway">
    <text evidence="12 15">Amino-acid biosynthesis; L-valine biosynthesis; L-valine from pyruvate: step 3/4.</text>
</comment>
<evidence type="ECO:0000259" key="16">
    <source>
        <dbReference type="Pfam" id="PF00920"/>
    </source>
</evidence>
<dbReference type="GO" id="GO:0004160">
    <property type="term" value="F:dihydroxy-acid dehydratase activity"/>
    <property type="evidence" value="ECO:0007669"/>
    <property type="project" value="UniProtKB-UniRule"/>
</dbReference>